<protein>
    <submittedName>
        <fullName evidence="1">Uncharacterized protein</fullName>
    </submittedName>
</protein>
<proteinExistence type="predicted"/>
<name>A0ACC1LU19_9FUNG</name>
<reference evidence="1" key="1">
    <citation type="submission" date="2022-07" db="EMBL/GenBank/DDBJ databases">
        <title>Phylogenomic reconstructions and comparative analyses of Kickxellomycotina fungi.</title>
        <authorList>
            <person name="Reynolds N.K."/>
            <person name="Stajich J.E."/>
            <person name="Barry K."/>
            <person name="Grigoriev I.V."/>
            <person name="Crous P."/>
            <person name="Smith M.E."/>
        </authorList>
    </citation>
    <scope>NUCLEOTIDE SEQUENCE</scope>
    <source>
        <strain evidence="1">CBS 190363</strain>
    </source>
</reference>
<organism evidence="1 2">
    <name type="scientific">Coemansia aciculifera</name>
    <dbReference type="NCBI Taxonomy" id="417176"/>
    <lineage>
        <taxon>Eukaryota</taxon>
        <taxon>Fungi</taxon>
        <taxon>Fungi incertae sedis</taxon>
        <taxon>Zoopagomycota</taxon>
        <taxon>Kickxellomycotina</taxon>
        <taxon>Kickxellomycetes</taxon>
        <taxon>Kickxellales</taxon>
        <taxon>Kickxellaceae</taxon>
        <taxon>Coemansia</taxon>
    </lineage>
</organism>
<evidence type="ECO:0000313" key="1">
    <source>
        <dbReference type="EMBL" id="KAJ2880164.1"/>
    </source>
</evidence>
<dbReference type="EMBL" id="JANBVB010003163">
    <property type="protein sequence ID" value="KAJ2880164.1"/>
    <property type="molecule type" value="Genomic_DNA"/>
</dbReference>
<dbReference type="Proteomes" id="UP001139981">
    <property type="component" value="Unassembled WGS sequence"/>
</dbReference>
<feature type="non-terminal residue" evidence="1">
    <location>
        <position position="1"/>
    </location>
</feature>
<evidence type="ECO:0000313" key="2">
    <source>
        <dbReference type="Proteomes" id="UP001139981"/>
    </source>
</evidence>
<gene>
    <name evidence="1" type="ORF">IWW38_005995</name>
</gene>
<feature type="non-terminal residue" evidence="1">
    <location>
        <position position="373"/>
    </location>
</feature>
<accession>A0ACC1LU19</accession>
<keyword evidence="2" id="KW-1185">Reference proteome</keyword>
<comment type="caution">
    <text evidence="1">The sequence shown here is derived from an EMBL/GenBank/DDBJ whole genome shotgun (WGS) entry which is preliminary data.</text>
</comment>
<sequence>FNASNSPLRVCLLATRTGVDLDLINIDLAVVCDCDISDPLADTRAILCARRVHQPKPIVVLKLVAEHSAEEFIVRQKAGGLRPDVIDGALRFEAQAVLGAGADDGGGGGEDVVALLDQCQSALSRAPSKSSAWALDRRSGRLRDVAAPDSSSSSDDVWSKLINKQGSSSADAADAEGDVQMGEDRLRIDEDELDSASETLPSYSSNSPIMSHSQDPPGVTVVRSDELNAVVQAHANGMIQNYQESARTSGTWRPGDWAEQLVQAFSGLFELSVDMRSSTGVPPPLLFSTPTDLRLRSGDLLPEQQFLSCAICGPQISHGAGYCPRICDPQLLATVGRIKHIPEYWAHPFFHSFVCWYLYQYIWFVLGDPNGLK</sequence>